<organism evidence="2 3">
    <name type="scientific">Colletotrichum zoysiae</name>
    <dbReference type="NCBI Taxonomy" id="1216348"/>
    <lineage>
        <taxon>Eukaryota</taxon>
        <taxon>Fungi</taxon>
        <taxon>Dikarya</taxon>
        <taxon>Ascomycota</taxon>
        <taxon>Pezizomycotina</taxon>
        <taxon>Sordariomycetes</taxon>
        <taxon>Hypocreomycetidae</taxon>
        <taxon>Glomerellales</taxon>
        <taxon>Glomerellaceae</taxon>
        <taxon>Colletotrichum</taxon>
        <taxon>Colletotrichum graminicola species complex</taxon>
    </lineage>
</organism>
<name>A0AAD9HH67_9PEZI</name>
<comment type="caution">
    <text evidence="2">The sequence shown here is derived from an EMBL/GenBank/DDBJ whole genome shotgun (WGS) entry which is preliminary data.</text>
</comment>
<feature type="compositionally biased region" description="Basic residues" evidence="1">
    <location>
        <begin position="83"/>
        <end position="95"/>
    </location>
</feature>
<sequence>MHTCIHTSIHAYIQTDRQTYIHTYMHTCIHVNSPMYVHLYISVPRYRVPTLPCTCTASTCTMYVSNKHSASLCRVGPPPSQRAKPRKVGGKAIPR</sequence>
<gene>
    <name evidence="2" type="ORF">LX32DRAFT_415005</name>
</gene>
<keyword evidence="3" id="KW-1185">Reference proteome</keyword>
<dbReference type="AlphaFoldDB" id="A0AAD9HH67"/>
<protein>
    <submittedName>
        <fullName evidence="2">Uncharacterized protein</fullName>
    </submittedName>
</protein>
<evidence type="ECO:0000313" key="2">
    <source>
        <dbReference type="EMBL" id="KAK2027984.1"/>
    </source>
</evidence>
<feature type="region of interest" description="Disordered" evidence="1">
    <location>
        <begin position="74"/>
        <end position="95"/>
    </location>
</feature>
<accession>A0AAD9HH67</accession>
<dbReference type="Proteomes" id="UP001232148">
    <property type="component" value="Unassembled WGS sequence"/>
</dbReference>
<proteinExistence type="predicted"/>
<evidence type="ECO:0000313" key="3">
    <source>
        <dbReference type="Proteomes" id="UP001232148"/>
    </source>
</evidence>
<reference evidence="2" key="1">
    <citation type="submission" date="2021-06" db="EMBL/GenBank/DDBJ databases">
        <title>Comparative genomics, transcriptomics and evolutionary studies reveal genomic signatures of adaptation to plant cell wall in hemibiotrophic fungi.</title>
        <authorList>
            <consortium name="DOE Joint Genome Institute"/>
            <person name="Baroncelli R."/>
            <person name="Diaz J.F."/>
            <person name="Benocci T."/>
            <person name="Peng M."/>
            <person name="Battaglia E."/>
            <person name="Haridas S."/>
            <person name="Andreopoulos W."/>
            <person name="Labutti K."/>
            <person name="Pangilinan J."/>
            <person name="Floch G.L."/>
            <person name="Makela M.R."/>
            <person name="Henrissat B."/>
            <person name="Grigoriev I.V."/>
            <person name="Crouch J.A."/>
            <person name="De Vries R.P."/>
            <person name="Sukno S.A."/>
            <person name="Thon M.R."/>
        </authorList>
    </citation>
    <scope>NUCLEOTIDE SEQUENCE</scope>
    <source>
        <strain evidence="2">MAFF235873</strain>
    </source>
</reference>
<dbReference type="EMBL" id="MU842885">
    <property type="protein sequence ID" value="KAK2027984.1"/>
    <property type="molecule type" value="Genomic_DNA"/>
</dbReference>
<evidence type="ECO:0000256" key="1">
    <source>
        <dbReference type="SAM" id="MobiDB-lite"/>
    </source>
</evidence>